<dbReference type="Gene3D" id="2.60.40.1660">
    <property type="entry name" value="Na, k-atpase alpha subunit"/>
    <property type="match status" value="1"/>
</dbReference>
<sequence>MFKKKQKLNQPASSSQAEQKLPEPRTSHPSCPRRCMKYLYDRENKQFCGRTCSSWRNIIVYSIFYLIFLSTYTLIFLFASLSIIKALGTYESIDKLELMTYADKAIGLSATPTSANSLPIINYQSDKGYEKYVNELEEFFSKRRKRQVVTENNLGPCGSSPFGYWEKPCVVIRINKQIGWSAKPLINTTNLDIPQDVKEWMKLDQEKLWLHCHGYHSYDREHIGKILYYPDPPGFEAKAFPLEMGGNSPVIGVQFVDFTLGLSVAIECSLWYEGGSSSTTFILYVTPKQKVFLNADKIKE</sequence>
<dbReference type="GO" id="GO:0001671">
    <property type="term" value="F:ATPase activator activity"/>
    <property type="evidence" value="ECO:0007669"/>
    <property type="project" value="TreeGrafter"/>
</dbReference>
<feature type="region of interest" description="Disordered" evidence="7">
    <location>
        <begin position="1"/>
        <end position="30"/>
    </location>
</feature>
<dbReference type="Pfam" id="PF00287">
    <property type="entry name" value="Na_K-ATPase"/>
    <property type="match status" value="1"/>
</dbReference>
<keyword evidence="10" id="KW-1185">Reference proteome</keyword>
<accession>A0A5E4PZV6</accession>
<evidence type="ECO:0000256" key="7">
    <source>
        <dbReference type="SAM" id="MobiDB-lite"/>
    </source>
</evidence>
<feature type="transmembrane region" description="Helical" evidence="8">
    <location>
        <begin position="58"/>
        <end position="84"/>
    </location>
</feature>
<evidence type="ECO:0000256" key="5">
    <source>
        <dbReference type="ARBA" id="ARBA00022989"/>
    </source>
</evidence>
<comment type="similarity">
    <text evidence="2">Belongs to the X(+)/potassium ATPases subunit beta family.</text>
</comment>
<name>A0A5E4PZV6_9NEOP</name>
<keyword evidence="3 8" id="KW-0812">Transmembrane</keyword>
<dbReference type="GO" id="GO:0005890">
    <property type="term" value="C:sodium:potassium-exchanging ATPase complex"/>
    <property type="evidence" value="ECO:0007669"/>
    <property type="project" value="InterPro"/>
</dbReference>
<dbReference type="PANTHER" id="PTHR11523:SF28">
    <property type="entry name" value="NA_K-ATPASE BETA SUBUNIT ISOFORM 4-RELATED"/>
    <property type="match status" value="1"/>
</dbReference>
<evidence type="ECO:0000256" key="6">
    <source>
        <dbReference type="ARBA" id="ARBA00023136"/>
    </source>
</evidence>
<keyword evidence="4" id="KW-0735">Signal-anchor</keyword>
<keyword evidence="6 8" id="KW-0472">Membrane</keyword>
<proteinExistence type="inferred from homology"/>
<evidence type="ECO:0000313" key="10">
    <source>
        <dbReference type="Proteomes" id="UP000324832"/>
    </source>
</evidence>
<evidence type="ECO:0000256" key="2">
    <source>
        <dbReference type="ARBA" id="ARBA00005876"/>
    </source>
</evidence>
<gene>
    <name evidence="9" type="ORF">LSINAPIS_LOCUS4144</name>
</gene>
<evidence type="ECO:0000256" key="8">
    <source>
        <dbReference type="SAM" id="Phobius"/>
    </source>
</evidence>
<dbReference type="GO" id="GO:0030007">
    <property type="term" value="P:intracellular potassium ion homeostasis"/>
    <property type="evidence" value="ECO:0007669"/>
    <property type="project" value="TreeGrafter"/>
</dbReference>
<evidence type="ECO:0008006" key="11">
    <source>
        <dbReference type="Google" id="ProtNLM"/>
    </source>
</evidence>
<evidence type="ECO:0000256" key="1">
    <source>
        <dbReference type="ARBA" id="ARBA00004606"/>
    </source>
</evidence>
<keyword evidence="5 8" id="KW-1133">Transmembrane helix</keyword>
<evidence type="ECO:0000256" key="3">
    <source>
        <dbReference type="ARBA" id="ARBA00022692"/>
    </source>
</evidence>
<dbReference type="EMBL" id="FZQP02001070">
    <property type="protein sequence ID" value="VVC91480.1"/>
    <property type="molecule type" value="Genomic_DNA"/>
</dbReference>
<dbReference type="Proteomes" id="UP000324832">
    <property type="component" value="Unassembled WGS sequence"/>
</dbReference>
<dbReference type="AlphaFoldDB" id="A0A5E4PZV6"/>
<dbReference type="InterPro" id="IPR000402">
    <property type="entry name" value="Na/K_ATPase_sub_beta"/>
</dbReference>
<dbReference type="GO" id="GO:0036376">
    <property type="term" value="P:sodium ion export across plasma membrane"/>
    <property type="evidence" value="ECO:0007669"/>
    <property type="project" value="TreeGrafter"/>
</dbReference>
<dbReference type="InterPro" id="IPR038702">
    <property type="entry name" value="Na/K_ATPase_sub_beta_sf"/>
</dbReference>
<evidence type="ECO:0000313" key="9">
    <source>
        <dbReference type="EMBL" id="VVC91480.1"/>
    </source>
</evidence>
<evidence type="ECO:0000256" key="4">
    <source>
        <dbReference type="ARBA" id="ARBA00022968"/>
    </source>
</evidence>
<dbReference type="PANTHER" id="PTHR11523">
    <property type="entry name" value="SODIUM/POTASSIUM-DEPENDENT ATPASE BETA SUBUNIT"/>
    <property type="match status" value="1"/>
</dbReference>
<organism evidence="9 10">
    <name type="scientific">Leptidea sinapis</name>
    <dbReference type="NCBI Taxonomy" id="189913"/>
    <lineage>
        <taxon>Eukaryota</taxon>
        <taxon>Metazoa</taxon>
        <taxon>Ecdysozoa</taxon>
        <taxon>Arthropoda</taxon>
        <taxon>Hexapoda</taxon>
        <taxon>Insecta</taxon>
        <taxon>Pterygota</taxon>
        <taxon>Neoptera</taxon>
        <taxon>Endopterygota</taxon>
        <taxon>Lepidoptera</taxon>
        <taxon>Glossata</taxon>
        <taxon>Ditrysia</taxon>
        <taxon>Papilionoidea</taxon>
        <taxon>Pieridae</taxon>
        <taxon>Dismorphiinae</taxon>
        <taxon>Leptidea</taxon>
    </lineage>
</organism>
<dbReference type="GO" id="GO:1990573">
    <property type="term" value="P:potassium ion import across plasma membrane"/>
    <property type="evidence" value="ECO:0007669"/>
    <property type="project" value="TreeGrafter"/>
</dbReference>
<feature type="compositionally biased region" description="Polar residues" evidence="7">
    <location>
        <begin position="8"/>
        <end position="18"/>
    </location>
</feature>
<dbReference type="GO" id="GO:0006883">
    <property type="term" value="P:intracellular sodium ion homeostasis"/>
    <property type="evidence" value="ECO:0007669"/>
    <property type="project" value="TreeGrafter"/>
</dbReference>
<reference evidence="9 10" key="1">
    <citation type="submission" date="2017-07" db="EMBL/GenBank/DDBJ databases">
        <authorList>
            <person name="Talla V."/>
            <person name="Backstrom N."/>
        </authorList>
    </citation>
    <scope>NUCLEOTIDE SEQUENCE [LARGE SCALE GENOMIC DNA]</scope>
</reference>
<protein>
    <recommendedName>
        <fullName evidence="11">Sodium/potassium-transporting ATPase subunit beta</fullName>
    </recommendedName>
</protein>
<comment type="subcellular location">
    <subcellularLocation>
        <location evidence="1">Membrane</location>
        <topology evidence="1">Single-pass type II membrane protein</topology>
    </subcellularLocation>
</comment>